<evidence type="ECO:0000313" key="2">
    <source>
        <dbReference type="Proteomes" id="UP000054166"/>
    </source>
</evidence>
<dbReference type="Proteomes" id="UP000054166">
    <property type="component" value="Unassembled WGS sequence"/>
</dbReference>
<organism evidence="1 2">
    <name type="scientific">Piloderma croceum (strain F 1598)</name>
    <dbReference type="NCBI Taxonomy" id="765440"/>
    <lineage>
        <taxon>Eukaryota</taxon>
        <taxon>Fungi</taxon>
        <taxon>Dikarya</taxon>
        <taxon>Basidiomycota</taxon>
        <taxon>Agaricomycotina</taxon>
        <taxon>Agaricomycetes</taxon>
        <taxon>Agaricomycetidae</taxon>
        <taxon>Atheliales</taxon>
        <taxon>Atheliaceae</taxon>
        <taxon>Piloderma</taxon>
    </lineage>
</organism>
<accession>A0A0C3F2P4</accession>
<gene>
    <name evidence="1" type="ORF">PILCRDRAFT_575686</name>
</gene>
<sequence>MRSERNTHTQLHFSDDEIGSTFTVTNGGRAFLRGLRTYQSKLNEKGELKQDEAVRLSLKSFTILALSADRKSIVIVSGTNIHYNILQKPTQFEVSTVVWQSIDQNISSPISEGNLPRNRGLPKHVCEHISEAPTPR</sequence>
<dbReference type="EMBL" id="KN833012">
    <property type="protein sequence ID" value="KIM79070.1"/>
    <property type="molecule type" value="Genomic_DNA"/>
</dbReference>
<protein>
    <submittedName>
        <fullName evidence="1">Uncharacterized protein</fullName>
    </submittedName>
</protein>
<dbReference type="InParanoid" id="A0A0C3F2P4"/>
<proteinExistence type="predicted"/>
<name>A0A0C3F2P4_PILCF</name>
<evidence type="ECO:0000313" key="1">
    <source>
        <dbReference type="EMBL" id="KIM79070.1"/>
    </source>
</evidence>
<keyword evidence="2" id="KW-1185">Reference proteome</keyword>
<dbReference type="HOGENOM" id="CLU_1876202_0_0_1"/>
<reference evidence="2" key="2">
    <citation type="submission" date="2015-01" db="EMBL/GenBank/DDBJ databases">
        <title>Evolutionary Origins and Diversification of the Mycorrhizal Mutualists.</title>
        <authorList>
            <consortium name="DOE Joint Genome Institute"/>
            <consortium name="Mycorrhizal Genomics Consortium"/>
            <person name="Kohler A."/>
            <person name="Kuo A."/>
            <person name="Nagy L.G."/>
            <person name="Floudas D."/>
            <person name="Copeland A."/>
            <person name="Barry K.W."/>
            <person name="Cichocki N."/>
            <person name="Veneault-Fourrey C."/>
            <person name="LaButti K."/>
            <person name="Lindquist E.A."/>
            <person name="Lipzen A."/>
            <person name="Lundell T."/>
            <person name="Morin E."/>
            <person name="Murat C."/>
            <person name="Riley R."/>
            <person name="Ohm R."/>
            <person name="Sun H."/>
            <person name="Tunlid A."/>
            <person name="Henrissat B."/>
            <person name="Grigoriev I.V."/>
            <person name="Hibbett D.S."/>
            <person name="Martin F."/>
        </authorList>
    </citation>
    <scope>NUCLEOTIDE SEQUENCE [LARGE SCALE GENOMIC DNA]</scope>
    <source>
        <strain evidence="2">F 1598</strain>
    </source>
</reference>
<dbReference type="AlphaFoldDB" id="A0A0C3F2P4"/>
<reference evidence="1 2" key="1">
    <citation type="submission" date="2014-04" db="EMBL/GenBank/DDBJ databases">
        <authorList>
            <consortium name="DOE Joint Genome Institute"/>
            <person name="Kuo A."/>
            <person name="Tarkka M."/>
            <person name="Buscot F."/>
            <person name="Kohler A."/>
            <person name="Nagy L.G."/>
            <person name="Floudas D."/>
            <person name="Copeland A."/>
            <person name="Barry K.W."/>
            <person name="Cichocki N."/>
            <person name="Veneault-Fourrey C."/>
            <person name="LaButti K."/>
            <person name="Lindquist E.A."/>
            <person name="Lipzen A."/>
            <person name="Lundell T."/>
            <person name="Morin E."/>
            <person name="Murat C."/>
            <person name="Sun H."/>
            <person name="Tunlid A."/>
            <person name="Henrissat B."/>
            <person name="Grigoriev I.V."/>
            <person name="Hibbett D.S."/>
            <person name="Martin F."/>
            <person name="Nordberg H.P."/>
            <person name="Cantor M.N."/>
            <person name="Hua S.X."/>
        </authorList>
    </citation>
    <scope>NUCLEOTIDE SEQUENCE [LARGE SCALE GENOMIC DNA]</scope>
    <source>
        <strain evidence="1 2">F 1598</strain>
    </source>
</reference>